<dbReference type="Proteomes" id="UP000288079">
    <property type="component" value="Unassembled WGS sequence"/>
</dbReference>
<accession>A0A401LSG4</accession>
<proteinExistence type="predicted"/>
<reference evidence="2 3" key="1">
    <citation type="submission" date="2018-10" db="EMBL/GenBank/DDBJ databases">
        <title>Draft Genome Sequence of Bacteroides sp. KCTC 15687.</title>
        <authorList>
            <person name="Yu S.Y."/>
            <person name="Kim J.S."/>
            <person name="Oh B.S."/>
            <person name="Park S.H."/>
            <person name="Kang S.W."/>
            <person name="Park J.E."/>
            <person name="Choi S.H."/>
            <person name="Han K.I."/>
            <person name="Lee K.C."/>
            <person name="Eom M.K."/>
            <person name="Suh M.K."/>
            <person name="Lee D.H."/>
            <person name="Yoon H."/>
            <person name="Kim B."/>
            <person name="Yang S.J."/>
            <person name="Lee J.S."/>
            <person name="Lee J.H."/>
        </authorList>
    </citation>
    <scope>NUCLEOTIDE SEQUENCE [LARGE SCALE GENOMIC DNA]</scope>
    <source>
        <strain evidence="2 3">KCTC 15687</strain>
    </source>
</reference>
<protein>
    <submittedName>
        <fullName evidence="2">Glycosyl transferase</fullName>
    </submittedName>
</protein>
<dbReference type="Pfam" id="PF00534">
    <property type="entry name" value="Glycos_transf_1"/>
    <property type="match status" value="1"/>
</dbReference>
<evidence type="ECO:0000313" key="2">
    <source>
        <dbReference type="EMBL" id="GCB34429.1"/>
    </source>
</evidence>
<evidence type="ECO:0000259" key="1">
    <source>
        <dbReference type="Pfam" id="PF00534"/>
    </source>
</evidence>
<dbReference type="AlphaFoldDB" id="A0A401LSG4"/>
<dbReference type="Gene3D" id="3.40.50.2000">
    <property type="entry name" value="Glycogen Phosphorylase B"/>
    <property type="match status" value="2"/>
</dbReference>
<keyword evidence="3" id="KW-1185">Reference proteome</keyword>
<dbReference type="InterPro" id="IPR001296">
    <property type="entry name" value="Glyco_trans_1"/>
</dbReference>
<dbReference type="EMBL" id="BHWB01000003">
    <property type="protein sequence ID" value="GCB34429.1"/>
    <property type="molecule type" value="Genomic_DNA"/>
</dbReference>
<dbReference type="PANTHER" id="PTHR12526">
    <property type="entry name" value="GLYCOSYLTRANSFERASE"/>
    <property type="match status" value="1"/>
</dbReference>
<name>A0A401LSG4_9BACE</name>
<feature type="domain" description="Glycosyl transferase family 1" evidence="1">
    <location>
        <begin position="204"/>
        <end position="362"/>
    </location>
</feature>
<gene>
    <name evidence="2" type="ORF">KGMB02408_13740</name>
</gene>
<dbReference type="SUPFAM" id="SSF53756">
    <property type="entry name" value="UDP-Glycosyltransferase/glycogen phosphorylase"/>
    <property type="match status" value="1"/>
</dbReference>
<sequence>MHIMRIVYIFQSLAKTAGTERILTDKMNYFAEHTSNEITLITCEQGDHPHPFPLSPKVKHIDLNVRFFTLSRYGRIKHRFIELIMKHEYKKRLKKCLKQIQPNVICCTTYALFEISAVIRLANGAVSVVEAHTAKESNEKQQNFPPNSIRRFIAKLYDNHVYRTISKCQVLVALTSGDAENWKNVKQAVVIPNMLGHYPIELKPYPKTNRVITVGRLTKQKGYDLLIDAWKIVHEHHPEWHLDIYGTGEDKEKLTHQVSQHNLNEVIHFHAPTLQIFDKYMESDFYVMSSRWEGFSLVLIEAMSCGLPCVSFNCPHGPEDIIKNEEDGLIVENGNIELFAEKINYMIVQKNVRKEMGRKARENIKRYLPENIMPQWQQLFESLTNNK</sequence>
<evidence type="ECO:0000313" key="3">
    <source>
        <dbReference type="Proteomes" id="UP000288079"/>
    </source>
</evidence>
<dbReference type="CDD" id="cd03820">
    <property type="entry name" value="GT4_AmsD-like"/>
    <property type="match status" value="1"/>
</dbReference>
<dbReference type="PANTHER" id="PTHR12526:SF630">
    <property type="entry name" value="GLYCOSYLTRANSFERASE"/>
    <property type="match status" value="1"/>
</dbReference>
<dbReference type="GO" id="GO:0016757">
    <property type="term" value="F:glycosyltransferase activity"/>
    <property type="evidence" value="ECO:0007669"/>
    <property type="project" value="InterPro"/>
</dbReference>
<keyword evidence="2" id="KW-0808">Transferase</keyword>
<organism evidence="2 3">
    <name type="scientific">Bacteroides faecalis</name>
    <dbReference type="NCBI Taxonomy" id="2447885"/>
    <lineage>
        <taxon>Bacteria</taxon>
        <taxon>Pseudomonadati</taxon>
        <taxon>Bacteroidota</taxon>
        <taxon>Bacteroidia</taxon>
        <taxon>Bacteroidales</taxon>
        <taxon>Bacteroidaceae</taxon>
        <taxon>Bacteroides</taxon>
    </lineage>
</organism>
<comment type="caution">
    <text evidence="2">The sequence shown here is derived from an EMBL/GenBank/DDBJ whole genome shotgun (WGS) entry which is preliminary data.</text>
</comment>